<evidence type="ECO:0000256" key="4">
    <source>
        <dbReference type="PIRSR" id="PIRSR606710-1"/>
    </source>
</evidence>
<dbReference type="InterPro" id="IPR041542">
    <property type="entry name" value="GH43_C2"/>
</dbReference>
<keyword evidence="7" id="KW-0732">Signal</keyword>
<keyword evidence="3 6" id="KW-0326">Glycosidase</keyword>
<evidence type="ECO:0000259" key="8">
    <source>
        <dbReference type="Pfam" id="PF17851"/>
    </source>
</evidence>
<evidence type="ECO:0000313" key="9">
    <source>
        <dbReference type="EMBL" id="GAO43372.1"/>
    </source>
</evidence>
<evidence type="ECO:0000256" key="3">
    <source>
        <dbReference type="ARBA" id="ARBA00023295"/>
    </source>
</evidence>
<dbReference type="Gene3D" id="2.60.120.200">
    <property type="match status" value="1"/>
</dbReference>
<dbReference type="AlphaFoldDB" id="A0A0E9N053"/>
<dbReference type="PANTHER" id="PTHR42812:SF12">
    <property type="entry name" value="BETA-XYLOSIDASE-RELATED"/>
    <property type="match status" value="1"/>
</dbReference>
<dbReference type="OrthoDB" id="9801455at2"/>
<dbReference type="Proteomes" id="UP000033121">
    <property type="component" value="Unassembled WGS sequence"/>
</dbReference>
<evidence type="ECO:0000256" key="7">
    <source>
        <dbReference type="SAM" id="SignalP"/>
    </source>
</evidence>
<keyword evidence="2 6" id="KW-0378">Hydrolase</keyword>
<dbReference type="GO" id="GO:0005975">
    <property type="term" value="P:carbohydrate metabolic process"/>
    <property type="evidence" value="ECO:0007669"/>
    <property type="project" value="InterPro"/>
</dbReference>
<dbReference type="InterPro" id="IPR051795">
    <property type="entry name" value="Glycosyl_Hydrlase_43"/>
</dbReference>
<feature type="domain" description="Beta-xylosidase C-terminal Concanavalin A-like" evidence="8">
    <location>
        <begin position="349"/>
        <end position="533"/>
    </location>
</feature>
<organism evidence="9 10">
    <name type="scientific">Flavihumibacter petaseus NBRC 106054</name>
    <dbReference type="NCBI Taxonomy" id="1220578"/>
    <lineage>
        <taxon>Bacteria</taxon>
        <taxon>Pseudomonadati</taxon>
        <taxon>Bacteroidota</taxon>
        <taxon>Chitinophagia</taxon>
        <taxon>Chitinophagales</taxon>
        <taxon>Chitinophagaceae</taxon>
        <taxon>Flavihumibacter</taxon>
    </lineage>
</organism>
<dbReference type="GO" id="GO:0004553">
    <property type="term" value="F:hydrolase activity, hydrolyzing O-glycosyl compounds"/>
    <property type="evidence" value="ECO:0007669"/>
    <property type="project" value="InterPro"/>
</dbReference>
<feature type="active site" description="Proton acceptor" evidence="4">
    <location>
        <position position="51"/>
    </location>
</feature>
<dbReference type="RefSeq" id="WP_052955737.1">
    <property type="nucleotide sequence ID" value="NZ_BBWV01000002.1"/>
</dbReference>
<comment type="caution">
    <text evidence="9">The sequence shown here is derived from an EMBL/GenBank/DDBJ whole genome shotgun (WGS) entry which is preliminary data.</text>
</comment>
<dbReference type="Gene3D" id="2.115.10.20">
    <property type="entry name" value="Glycosyl hydrolase domain, family 43"/>
    <property type="match status" value="1"/>
</dbReference>
<comment type="similarity">
    <text evidence="1 6">Belongs to the glycosyl hydrolase 43 family.</text>
</comment>
<dbReference type="InterPro" id="IPR023296">
    <property type="entry name" value="Glyco_hydro_beta-prop_sf"/>
</dbReference>
<evidence type="ECO:0000256" key="1">
    <source>
        <dbReference type="ARBA" id="ARBA00009865"/>
    </source>
</evidence>
<dbReference type="SUPFAM" id="SSF75005">
    <property type="entry name" value="Arabinanase/levansucrase/invertase"/>
    <property type="match status" value="1"/>
</dbReference>
<dbReference type="CDD" id="cd09001">
    <property type="entry name" value="GH43_FsAxh1-like"/>
    <property type="match status" value="1"/>
</dbReference>
<dbReference type="STRING" id="1220578.FPE01S_02_04770"/>
<name>A0A0E9N053_9BACT</name>
<feature type="signal peptide" evidence="7">
    <location>
        <begin position="1"/>
        <end position="22"/>
    </location>
</feature>
<sequence>MVTRIISLLLCIALLQQRDLFAQPALPKQVWTPDNGNGTFKNPLLWGDWPDPDIIRVGDEFYFVSTSMHYVPGCPILKSRDLVNWEMAGYAVERFNEDPRYNLEGGQMYLRGSWAATIRHHNGLFYVGFCTPRWDKEPGQFSICTAKDIKGPWTRTIFPEYMYDPGLFFDDNGKVYVVHGQGKLFVTELAAGALSVKGQPVEIWTRPVPKPAGSTAPYEAYNMEGSHVYKVNGYYYITCPAGGTEGWQVCLRSKNIHGPYESRVIIQDESSYPGNGLHQGGMVQLKDGSWWFIIMQDRGPIGRVPHLVPVKWIDNWPMLGKAGNGKGVVDYKKPVSVRNGTIAVPATADEFNNPALGLQWQWNHNPDNSMWSLKERKGYMRLHASLADDLVMARNTLTQRVQGPTSAGTVELGLSNLKDGNVAGFGIFQAPYAYIGVRKEGDVQTLVMVNNGKVMDSIAGFQPRKIWIRAVADHSDFSAHFYYSTDGINYFPFGNQLKMGLGYDWTANRFALFNFSTKTEGVGGSADFNWFRFSGVDY</sequence>
<evidence type="ECO:0000256" key="6">
    <source>
        <dbReference type="RuleBase" id="RU361187"/>
    </source>
</evidence>
<dbReference type="SUPFAM" id="SSF49899">
    <property type="entry name" value="Concanavalin A-like lectins/glucanases"/>
    <property type="match status" value="1"/>
</dbReference>
<dbReference type="PANTHER" id="PTHR42812">
    <property type="entry name" value="BETA-XYLOSIDASE"/>
    <property type="match status" value="1"/>
</dbReference>
<keyword evidence="10" id="KW-1185">Reference proteome</keyword>
<evidence type="ECO:0000256" key="5">
    <source>
        <dbReference type="PIRSR" id="PIRSR606710-2"/>
    </source>
</evidence>
<dbReference type="Pfam" id="PF17851">
    <property type="entry name" value="GH43_C2"/>
    <property type="match status" value="1"/>
</dbReference>
<evidence type="ECO:0000313" key="10">
    <source>
        <dbReference type="Proteomes" id="UP000033121"/>
    </source>
</evidence>
<dbReference type="InterPro" id="IPR013320">
    <property type="entry name" value="ConA-like_dom_sf"/>
</dbReference>
<feature type="chain" id="PRO_5002430312" evidence="7">
    <location>
        <begin position="23"/>
        <end position="538"/>
    </location>
</feature>
<reference evidence="9 10" key="1">
    <citation type="submission" date="2015-04" db="EMBL/GenBank/DDBJ databases">
        <title>Whole genome shotgun sequence of Flavihumibacter petaseus NBRC 106054.</title>
        <authorList>
            <person name="Miyazawa S."/>
            <person name="Hosoyama A."/>
            <person name="Hashimoto M."/>
            <person name="Noguchi M."/>
            <person name="Tsuchikane K."/>
            <person name="Ohji S."/>
            <person name="Yamazoe A."/>
            <person name="Ichikawa N."/>
            <person name="Kimura A."/>
            <person name="Fujita N."/>
        </authorList>
    </citation>
    <scope>NUCLEOTIDE SEQUENCE [LARGE SCALE GENOMIC DNA]</scope>
    <source>
        <strain evidence="9 10">NBRC 106054</strain>
    </source>
</reference>
<feature type="active site" description="Proton donor" evidence="4">
    <location>
        <position position="224"/>
    </location>
</feature>
<accession>A0A0E9N053</accession>
<evidence type="ECO:0000256" key="2">
    <source>
        <dbReference type="ARBA" id="ARBA00022801"/>
    </source>
</evidence>
<dbReference type="Pfam" id="PF04616">
    <property type="entry name" value="Glyco_hydro_43"/>
    <property type="match status" value="1"/>
</dbReference>
<feature type="site" description="Important for catalytic activity, responsible for pKa modulation of the active site Glu and correct orientation of both the proton donor and substrate" evidence="5">
    <location>
        <position position="164"/>
    </location>
</feature>
<proteinExistence type="inferred from homology"/>
<protein>
    <submittedName>
        <fullName evidence="9">Putative glycosidase</fullName>
    </submittedName>
</protein>
<dbReference type="InterPro" id="IPR006710">
    <property type="entry name" value="Glyco_hydro_43"/>
</dbReference>
<dbReference type="EMBL" id="BBWV01000002">
    <property type="protein sequence ID" value="GAO43372.1"/>
    <property type="molecule type" value="Genomic_DNA"/>
</dbReference>
<gene>
    <name evidence="9" type="ORF">FPE01S_02_04770</name>
</gene>